<dbReference type="InterPro" id="IPR008927">
    <property type="entry name" value="6-PGluconate_DH-like_C_sf"/>
</dbReference>
<evidence type="ECO:0000256" key="4">
    <source>
        <dbReference type="ARBA" id="ARBA00022456"/>
    </source>
</evidence>
<dbReference type="PIRSF" id="PIRSF000103">
    <property type="entry name" value="HIBADH"/>
    <property type="match status" value="1"/>
</dbReference>
<dbReference type="EMBL" id="CP090164">
    <property type="protein sequence ID" value="UJO14096.1"/>
    <property type="molecule type" value="Genomic_DNA"/>
</dbReference>
<comment type="similarity">
    <text evidence="2">Belongs to the HIBADH-related family. 3-hydroxyisobutyrate dehydrogenase subfamily.</text>
</comment>
<keyword evidence="4" id="KW-0101">Branched-chain amino acid catabolism</keyword>
<gene>
    <name evidence="11" type="ORF">CLAFUR5_03009</name>
</gene>
<evidence type="ECO:0000256" key="3">
    <source>
        <dbReference type="ARBA" id="ARBA00012991"/>
    </source>
</evidence>
<dbReference type="Proteomes" id="UP000756132">
    <property type="component" value="Chromosome 2"/>
</dbReference>
<evidence type="ECO:0000313" key="12">
    <source>
        <dbReference type="Proteomes" id="UP000756132"/>
    </source>
</evidence>
<keyword evidence="5" id="KW-0560">Oxidoreductase</keyword>
<dbReference type="InterPro" id="IPR013328">
    <property type="entry name" value="6PGD_dom2"/>
</dbReference>
<evidence type="ECO:0000256" key="2">
    <source>
        <dbReference type="ARBA" id="ARBA00006013"/>
    </source>
</evidence>
<comment type="catalytic activity">
    <reaction evidence="7">
        <text>3-hydroxy-2-methylpropanoate + NAD(+) = 2-methyl-3-oxopropanoate + NADH + H(+)</text>
        <dbReference type="Rhea" id="RHEA:17681"/>
        <dbReference type="ChEBI" id="CHEBI:11805"/>
        <dbReference type="ChEBI" id="CHEBI:15378"/>
        <dbReference type="ChEBI" id="CHEBI:57540"/>
        <dbReference type="ChEBI" id="CHEBI:57700"/>
        <dbReference type="ChEBI" id="CHEBI:57945"/>
        <dbReference type="EC" id="1.1.1.31"/>
    </reaction>
</comment>
<dbReference type="Pfam" id="PF03446">
    <property type="entry name" value="NAD_binding_2"/>
    <property type="match status" value="1"/>
</dbReference>
<evidence type="ECO:0000313" key="11">
    <source>
        <dbReference type="EMBL" id="UJO14096.1"/>
    </source>
</evidence>
<dbReference type="Gene3D" id="3.40.50.720">
    <property type="entry name" value="NAD(P)-binding Rossmann-like Domain"/>
    <property type="match status" value="1"/>
</dbReference>
<organism evidence="11 12">
    <name type="scientific">Passalora fulva</name>
    <name type="common">Tomato leaf mold</name>
    <name type="synonym">Cladosporium fulvum</name>
    <dbReference type="NCBI Taxonomy" id="5499"/>
    <lineage>
        <taxon>Eukaryota</taxon>
        <taxon>Fungi</taxon>
        <taxon>Dikarya</taxon>
        <taxon>Ascomycota</taxon>
        <taxon>Pezizomycotina</taxon>
        <taxon>Dothideomycetes</taxon>
        <taxon>Dothideomycetidae</taxon>
        <taxon>Mycosphaerellales</taxon>
        <taxon>Mycosphaerellaceae</taxon>
        <taxon>Fulvia</taxon>
    </lineage>
</organism>
<sequence>MRKRPSSRVADGIITVVTHASTHLPWTISAQMEESVAFIGIGAMGYGMASNIRRNMSPSATLYINDPNPDACKSFILENSNVGPVEPVSTAMEAAKKATVIITMLPRSEHVNDIYLDASTGVLAAASHSHLSNLMCIDSSTIDPGTTRAVGAALTEAGVGTYIDAPVSGGIAGATDGNLAFMVGHSTPHPRIQNVISLMANPDKIFFCGPLGSGLASKICNNYLCGTINIALSESLALGIRSGVDPKVLLEVIKASSGQNWMLENHNPVPGLVESAPSSRGYERSFPITLMIKDLSLGVAAAEEVGIEPSMARRALETYQRASEDEEVAELDYTGVYQLINRRG</sequence>
<protein>
    <recommendedName>
        <fullName evidence="3">3-hydroxyisobutyrate dehydrogenase</fullName>
        <ecNumber evidence="3">1.1.1.31</ecNumber>
    </recommendedName>
</protein>
<reference evidence="11" key="2">
    <citation type="journal article" date="2022" name="Microb. Genom.">
        <title>A chromosome-scale genome assembly of the tomato pathogen Cladosporium fulvum reveals a compartmentalized genome architecture and the presence of a dispensable chromosome.</title>
        <authorList>
            <person name="Zaccaron A.Z."/>
            <person name="Chen L.H."/>
            <person name="Samaras A."/>
            <person name="Stergiopoulos I."/>
        </authorList>
    </citation>
    <scope>NUCLEOTIDE SEQUENCE</scope>
    <source>
        <strain evidence="11">Race5_Kim</strain>
    </source>
</reference>
<proteinExistence type="inferred from homology"/>
<dbReference type="GeneID" id="71982887"/>
<dbReference type="RefSeq" id="XP_047758462.1">
    <property type="nucleotide sequence ID" value="XM_047902157.1"/>
</dbReference>
<dbReference type="InterPro" id="IPR036291">
    <property type="entry name" value="NAD(P)-bd_dom_sf"/>
</dbReference>
<dbReference type="GO" id="GO:0051287">
    <property type="term" value="F:NAD binding"/>
    <property type="evidence" value="ECO:0007669"/>
    <property type="project" value="InterPro"/>
</dbReference>
<dbReference type="PANTHER" id="PTHR22981">
    <property type="entry name" value="3-HYDROXYISOBUTYRATE DEHYDROGENASE-RELATED"/>
    <property type="match status" value="1"/>
</dbReference>
<dbReference type="KEGG" id="ffu:CLAFUR5_03009"/>
<accession>A0A9Q8LB37</accession>
<feature type="domain" description="3-hydroxyisobutyrate dehydrogenase-like NAD-binding" evidence="10">
    <location>
        <begin position="212"/>
        <end position="339"/>
    </location>
</feature>
<dbReference type="FunFam" id="1.10.1040.10:FF:000006">
    <property type="entry name" value="3-hydroxyisobutyrate dehydrogenase"/>
    <property type="match status" value="1"/>
</dbReference>
<dbReference type="AlphaFoldDB" id="A0A9Q8LB37"/>
<feature type="active site" evidence="8">
    <location>
        <position position="218"/>
    </location>
</feature>
<dbReference type="GO" id="GO:0008442">
    <property type="term" value="F:3-hydroxyisobutyrate dehydrogenase activity"/>
    <property type="evidence" value="ECO:0007669"/>
    <property type="project" value="UniProtKB-EC"/>
</dbReference>
<dbReference type="EC" id="1.1.1.31" evidence="3"/>
<dbReference type="InterPro" id="IPR029154">
    <property type="entry name" value="HIBADH-like_NADP-bd"/>
</dbReference>
<dbReference type="SUPFAM" id="SSF51735">
    <property type="entry name" value="NAD(P)-binding Rossmann-fold domains"/>
    <property type="match status" value="1"/>
</dbReference>
<dbReference type="SUPFAM" id="SSF48179">
    <property type="entry name" value="6-phosphogluconate dehydrogenase C-terminal domain-like"/>
    <property type="match status" value="1"/>
</dbReference>
<keyword evidence="12" id="KW-1185">Reference proteome</keyword>
<dbReference type="InterPro" id="IPR015815">
    <property type="entry name" value="HIBADH-related"/>
</dbReference>
<comment type="pathway">
    <text evidence="1">Amino-acid degradation; L-valine degradation.</text>
</comment>
<feature type="domain" description="6-phosphogluconate dehydrogenase NADP-binding" evidence="9">
    <location>
        <begin position="36"/>
        <end position="204"/>
    </location>
</feature>
<reference evidence="11" key="1">
    <citation type="submission" date="2021-12" db="EMBL/GenBank/DDBJ databases">
        <authorList>
            <person name="Zaccaron A."/>
            <person name="Stergiopoulos I."/>
        </authorList>
    </citation>
    <scope>NUCLEOTIDE SEQUENCE</scope>
    <source>
        <strain evidence="11">Race5_Kim</strain>
    </source>
</reference>
<name>A0A9Q8LB37_PASFU</name>
<evidence type="ECO:0000256" key="6">
    <source>
        <dbReference type="ARBA" id="ARBA00023027"/>
    </source>
</evidence>
<dbReference type="GO" id="GO:0005739">
    <property type="term" value="C:mitochondrion"/>
    <property type="evidence" value="ECO:0007669"/>
    <property type="project" value="TreeGrafter"/>
</dbReference>
<evidence type="ECO:0000259" key="10">
    <source>
        <dbReference type="Pfam" id="PF14833"/>
    </source>
</evidence>
<evidence type="ECO:0000259" key="9">
    <source>
        <dbReference type="Pfam" id="PF03446"/>
    </source>
</evidence>
<dbReference type="OrthoDB" id="21615at2759"/>
<dbReference type="GO" id="GO:0050661">
    <property type="term" value="F:NADP binding"/>
    <property type="evidence" value="ECO:0007669"/>
    <property type="project" value="InterPro"/>
</dbReference>
<dbReference type="PANTHER" id="PTHR22981:SF81">
    <property type="entry name" value="DEHYDROGENASE, PUTATIVE-RELATED"/>
    <property type="match status" value="1"/>
</dbReference>
<keyword evidence="6" id="KW-0520">NAD</keyword>
<dbReference type="Pfam" id="PF14833">
    <property type="entry name" value="NAD_binding_11"/>
    <property type="match status" value="1"/>
</dbReference>
<dbReference type="Gene3D" id="1.10.1040.10">
    <property type="entry name" value="N-(1-d-carboxylethyl)-l-norvaline Dehydrogenase, domain 2"/>
    <property type="match status" value="1"/>
</dbReference>
<evidence type="ECO:0000256" key="8">
    <source>
        <dbReference type="PIRSR" id="PIRSR000103-1"/>
    </source>
</evidence>
<evidence type="ECO:0000256" key="5">
    <source>
        <dbReference type="ARBA" id="ARBA00023002"/>
    </source>
</evidence>
<evidence type="ECO:0000256" key="7">
    <source>
        <dbReference type="ARBA" id="ARBA00049197"/>
    </source>
</evidence>
<dbReference type="GO" id="GO:0006574">
    <property type="term" value="P:L-valine catabolic process"/>
    <property type="evidence" value="ECO:0007669"/>
    <property type="project" value="TreeGrafter"/>
</dbReference>
<dbReference type="InterPro" id="IPR006115">
    <property type="entry name" value="6PGDH_NADP-bd"/>
</dbReference>
<evidence type="ECO:0000256" key="1">
    <source>
        <dbReference type="ARBA" id="ARBA00005109"/>
    </source>
</evidence>